<dbReference type="InterPro" id="IPR018638">
    <property type="entry name" value="DUF2061_membrane"/>
</dbReference>
<proteinExistence type="predicted"/>
<gene>
    <name evidence="2" type="ORF">H0A72_05530</name>
</gene>
<keyword evidence="3" id="KW-1185">Reference proteome</keyword>
<dbReference type="RefSeq" id="WP_180154080.1">
    <property type="nucleotide sequence ID" value="NZ_JACCEM010000003.1"/>
</dbReference>
<protein>
    <submittedName>
        <fullName evidence="2">DUF2061 domain-containing protein</fullName>
    </submittedName>
</protein>
<evidence type="ECO:0000313" key="3">
    <source>
        <dbReference type="Proteomes" id="UP000559809"/>
    </source>
</evidence>
<feature type="domain" description="DUF2061" evidence="1">
    <location>
        <begin position="8"/>
        <end position="55"/>
    </location>
</feature>
<organism evidence="2 3">
    <name type="scientific">Parapusillimonas granuli</name>
    <dbReference type="NCBI Taxonomy" id="380911"/>
    <lineage>
        <taxon>Bacteria</taxon>
        <taxon>Pseudomonadati</taxon>
        <taxon>Pseudomonadota</taxon>
        <taxon>Betaproteobacteria</taxon>
        <taxon>Burkholderiales</taxon>
        <taxon>Alcaligenaceae</taxon>
        <taxon>Parapusillimonas</taxon>
    </lineage>
</organism>
<dbReference type="EMBL" id="JACCEM010000003">
    <property type="protein sequence ID" value="NYT48765.1"/>
    <property type="molecule type" value="Genomic_DNA"/>
</dbReference>
<comment type="caution">
    <text evidence="2">The sequence shown here is derived from an EMBL/GenBank/DDBJ whole genome shotgun (WGS) entry which is preliminary data.</text>
</comment>
<accession>A0A853FSD5</accession>
<evidence type="ECO:0000313" key="2">
    <source>
        <dbReference type="EMBL" id="NYT48765.1"/>
    </source>
</evidence>
<reference evidence="2 3" key="1">
    <citation type="submission" date="2020-07" db="EMBL/GenBank/DDBJ databases">
        <title>Taxonomic revisions and descriptions of new bacterial species based on genomic comparisons in the high-G+C-content subgroup of the family Alcaligenaceae.</title>
        <authorList>
            <person name="Szabo A."/>
            <person name="Felfoldi T."/>
        </authorList>
    </citation>
    <scope>NUCLEOTIDE SEQUENCE [LARGE SCALE GENOMIC DNA]</scope>
    <source>
        <strain evidence="2 3">LMG 24012</strain>
    </source>
</reference>
<sequence>MLLLAQKTSQVLLHMSVAFTITYVFTGSLATGGLAAIVEPVCNVVLLPLHDRLWARLRKAAPRAWFRSRNGGSAAAAA</sequence>
<evidence type="ECO:0000259" key="1">
    <source>
        <dbReference type="Pfam" id="PF09834"/>
    </source>
</evidence>
<dbReference type="Pfam" id="PF09834">
    <property type="entry name" value="DUF2061"/>
    <property type="match status" value="1"/>
</dbReference>
<name>A0A853FSD5_9BURK</name>
<dbReference type="Proteomes" id="UP000559809">
    <property type="component" value="Unassembled WGS sequence"/>
</dbReference>
<dbReference type="AlphaFoldDB" id="A0A853FSD5"/>